<proteinExistence type="predicted"/>
<evidence type="ECO:0000313" key="4">
    <source>
        <dbReference type="Proteomes" id="UP001209889"/>
    </source>
</evidence>
<dbReference type="Proteomes" id="UP001156410">
    <property type="component" value="Chromosome"/>
</dbReference>
<dbReference type="SUPFAM" id="SSF56801">
    <property type="entry name" value="Acetyl-CoA synthetase-like"/>
    <property type="match status" value="1"/>
</dbReference>
<evidence type="ECO:0000313" key="2">
    <source>
        <dbReference type="EMBL" id="WAK62561.1"/>
    </source>
</evidence>
<dbReference type="EMBL" id="CP113440">
    <property type="protein sequence ID" value="WAK62561.1"/>
    <property type="molecule type" value="Genomic_DNA"/>
</dbReference>
<accession>A0AA47IL98</accession>
<evidence type="ECO:0000313" key="1">
    <source>
        <dbReference type="EMBL" id="MCW8678415.1"/>
    </source>
</evidence>
<reference evidence="1" key="3">
    <citation type="submission" date="2024-05" db="EMBL/GenBank/DDBJ databases">
        <title>Streptococcus macedonicus and Acinetobacter baumannii: co-inhabitants of the cheese production environment.</title>
        <authorList>
            <person name="Johnson J."/>
            <person name="Curtin C."/>
            <person name="Waite-Cusic J."/>
        </authorList>
    </citation>
    <scope>NUCLEOTIDE SEQUENCE</scope>
    <source>
        <strain evidence="1">E28</strain>
    </source>
</reference>
<dbReference type="AlphaFoldDB" id="A0AA47IL98"/>
<dbReference type="Proteomes" id="UP001209889">
    <property type="component" value="Unassembled WGS sequence"/>
</dbReference>
<reference evidence="2" key="2">
    <citation type="submission" date="2022-11" db="EMBL/GenBank/DDBJ databases">
        <authorList>
            <person name="Johnson J.D."/>
        </authorList>
    </citation>
    <scope>NUCLEOTIDE SEQUENCE</scope>
    <source>
        <strain evidence="1">E28</strain>
        <strain evidence="2">E37</strain>
    </source>
</reference>
<dbReference type="PANTHER" id="PTHR43845:SF1">
    <property type="entry name" value="BLR5969 PROTEIN"/>
    <property type="match status" value="1"/>
</dbReference>
<dbReference type="PANTHER" id="PTHR43845">
    <property type="entry name" value="BLR5969 PROTEIN"/>
    <property type="match status" value="1"/>
</dbReference>
<organism evidence="2 3">
    <name type="scientific">Streptococcus macedonicus</name>
    <name type="common">Streptococcus gallolyticus macedonicus</name>
    <dbReference type="NCBI Taxonomy" id="59310"/>
    <lineage>
        <taxon>Bacteria</taxon>
        <taxon>Bacillati</taxon>
        <taxon>Bacillota</taxon>
        <taxon>Bacilli</taxon>
        <taxon>Lactobacillales</taxon>
        <taxon>Streptococcaceae</taxon>
        <taxon>Streptococcus</taxon>
    </lineage>
</organism>
<sequence>MKEWKNNIAKYLNNDLSNEEVLSLKKKKLFEVFSYVKENSKFYKEKLKGKELSKFDTFNSLKQIPFTTKEELRDASLDICCMPLDEVEVYYETTGTTGPTTPCPRSKLDVICSGAYVKDALKNLYKERFGGMNALTAIMGPSELYAFGDTYGNICRELSIPYVRLWPESPRVELEKASELIKKLDVKVLICSPAIALSLARYYRSKNISISDLKVKQILLLGELCTSEMLKNISRIWLCNCTHGLYGSQEVHTLATGSDDGNLNISDTNYIFELIPIKNFNFKNIGELCVTMLVPGAKPLIRFKTGDVVKLHDKRLEVLGRKSDIIKINDVEYLPADVEKTILKKVPMLYGYEVSIYPNYLKVDIISPLESLDVENIQESLSTYFGIEVYFNVVTELDEQTETGAYVSWKYARIKDFRNDEF</sequence>
<dbReference type="InterPro" id="IPR042099">
    <property type="entry name" value="ANL_N_sf"/>
</dbReference>
<evidence type="ECO:0000313" key="3">
    <source>
        <dbReference type="Proteomes" id="UP001156410"/>
    </source>
</evidence>
<dbReference type="Gene3D" id="3.40.50.12780">
    <property type="entry name" value="N-terminal domain of ligase-like"/>
    <property type="match status" value="1"/>
</dbReference>
<gene>
    <name evidence="2" type="ORF">OQG81_07400</name>
    <name evidence="1" type="ORF">OQH01_07930</name>
</gene>
<dbReference type="EMBL" id="JAPHJC010000031">
    <property type="protein sequence ID" value="MCW8678415.1"/>
    <property type="molecule type" value="Genomic_DNA"/>
</dbReference>
<reference evidence="2" key="1">
    <citation type="submission" date="2022-11" db="EMBL/GenBank/DDBJ databases">
        <title>Streptococcus macedonicus and Acinetobacter baumannii: co-inhabitants of the cheese production environment.</title>
        <authorList>
            <person name="Johnson J."/>
        </authorList>
    </citation>
    <scope>NUCLEOTIDE SEQUENCE</scope>
    <source>
        <strain evidence="2">E37</strain>
    </source>
</reference>
<dbReference type="RefSeq" id="WP_265644165.1">
    <property type="nucleotide sequence ID" value="NZ_CP113440.1"/>
</dbReference>
<name>A0AA47IL98_STRMC</name>
<protein>
    <submittedName>
        <fullName evidence="2">Uncharacterized protein</fullName>
    </submittedName>
</protein>
<keyword evidence="4" id="KW-1185">Reference proteome</keyword>